<dbReference type="PANTHER" id="PTHR11360">
    <property type="entry name" value="MONOCARBOXYLATE TRANSPORTER"/>
    <property type="match status" value="1"/>
</dbReference>
<keyword evidence="2" id="KW-0812">Transmembrane</keyword>
<dbReference type="OrthoDB" id="10016898at2759"/>
<accession>A0A419Q2S4</accession>
<dbReference type="AlphaFoldDB" id="A0A419Q2S4"/>
<dbReference type="EMBL" id="NIRI02000042">
    <property type="protein sequence ID" value="KAG5447228.1"/>
    <property type="molecule type" value="Genomic_DNA"/>
</dbReference>
<feature type="transmembrane region" description="Helical" evidence="2">
    <location>
        <begin position="132"/>
        <end position="155"/>
    </location>
</feature>
<dbReference type="SUPFAM" id="SSF103473">
    <property type="entry name" value="MFS general substrate transporter"/>
    <property type="match status" value="1"/>
</dbReference>
<feature type="transmembrane region" description="Helical" evidence="2">
    <location>
        <begin position="167"/>
        <end position="187"/>
    </location>
</feature>
<feature type="transmembrane region" description="Helical" evidence="2">
    <location>
        <begin position="445"/>
        <end position="467"/>
    </location>
</feature>
<dbReference type="InterPro" id="IPR050327">
    <property type="entry name" value="Proton-linked_MCT"/>
</dbReference>
<evidence type="ECO:0000256" key="2">
    <source>
        <dbReference type="SAM" id="Phobius"/>
    </source>
</evidence>
<evidence type="ECO:0000313" key="4">
    <source>
        <dbReference type="Proteomes" id="UP000286415"/>
    </source>
</evidence>
<evidence type="ECO:0000256" key="1">
    <source>
        <dbReference type="SAM" id="MobiDB-lite"/>
    </source>
</evidence>
<gene>
    <name evidence="3" type="ORF">CSKR_111621</name>
</gene>
<organism evidence="3 4">
    <name type="scientific">Clonorchis sinensis</name>
    <name type="common">Chinese liver fluke</name>
    <dbReference type="NCBI Taxonomy" id="79923"/>
    <lineage>
        <taxon>Eukaryota</taxon>
        <taxon>Metazoa</taxon>
        <taxon>Spiralia</taxon>
        <taxon>Lophotrochozoa</taxon>
        <taxon>Platyhelminthes</taxon>
        <taxon>Trematoda</taxon>
        <taxon>Digenea</taxon>
        <taxon>Opisthorchiida</taxon>
        <taxon>Opisthorchiata</taxon>
        <taxon>Opisthorchiidae</taxon>
        <taxon>Clonorchis</taxon>
    </lineage>
</organism>
<feature type="compositionally biased region" description="Basic and acidic residues" evidence="1">
    <location>
        <begin position="509"/>
        <end position="529"/>
    </location>
</feature>
<keyword evidence="2" id="KW-1133">Transmembrane helix</keyword>
<feature type="transmembrane region" description="Helical" evidence="2">
    <location>
        <begin position="355"/>
        <end position="375"/>
    </location>
</feature>
<keyword evidence="4" id="KW-1185">Reference proteome</keyword>
<dbReference type="InParanoid" id="A0A419Q2S4"/>
<dbReference type="GO" id="GO:0008028">
    <property type="term" value="F:monocarboxylic acid transmembrane transporter activity"/>
    <property type="evidence" value="ECO:0007669"/>
    <property type="project" value="TreeGrafter"/>
</dbReference>
<dbReference type="Pfam" id="PF07690">
    <property type="entry name" value="MFS_1"/>
    <property type="match status" value="1"/>
</dbReference>
<evidence type="ECO:0000313" key="3">
    <source>
        <dbReference type="EMBL" id="KAG5447228.1"/>
    </source>
</evidence>
<name>A0A419Q2S4_CLOSI</name>
<reference evidence="3 4" key="1">
    <citation type="journal article" date="2018" name="Biotechnol. Adv.">
        <title>Improved genomic resources and new bioinformatic workflow for the carcinogenic parasite Clonorchis sinensis: Biotechnological implications.</title>
        <authorList>
            <person name="Wang D."/>
            <person name="Korhonen P.K."/>
            <person name="Gasser R.B."/>
            <person name="Young N.D."/>
        </authorList>
    </citation>
    <scope>NUCLEOTIDE SEQUENCE [LARGE SCALE GENOMIC DNA]</scope>
    <source>
        <strain evidence="3">Cs-k2</strain>
    </source>
</reference>
<dbReference type="Gene3D" id="1.20.1250.20">
    <property type="entry name" value="MFS general substrate transporter like domains"/>
    <property type="match status" value="1"/>
</dbReference>
<feature type="transmembrane region" description="Helical" evidence="2">
    <location>
        <begin position="31"/>
        <end position="51"/>
    </location>
</feature>
<dbReference type="InterPro" id="IPR036259">
    <property type="entry name" value="MFS_trans_sf"/>
</dbReference>
<feature type="transmembrane region" description="Helical" evidence="2">
    <location>
        <begin position="83"/>
        <end position="101"/>
    </location>
</feature>
<feature type="transmembrane region" description="Helical" evidence="2">
    <location>
        <begin position="413"/>
        <end position="433"/>
    </location>
</feature>
<feature type="transmembrane region" description="Helical" evidence="2">
    <location>
        <begin position="108"/>
        <end position="126"/>
    </location>
</feature>
<feature type="compositionally biased region" description="Basic and acidic residues" evidence="1">
    <location>
        <begin position="541"/>
        <end position="552"/>
    </location>
</feature>
<dbReference type="InterPro" id="IPR011701">
    <property type="entry name" value="MFS"/>
</dbReference>
<sequence length="552" mass="62282">MTKDEAASQLTYSIFSQVYHRIRQARDRFYTWRYFCWVVLFVSAVNVIFIGGKRRAFGIFVAALHSSYNETSMSELNWIGDSYASLGFFLMPFATTAIVRLNRPYRFTMFLAGVTIFTSCMTSASVPDPGYLFLTHTILHGIGSTLVLCGCSLVTGDYFDKTHRFHVLATAFVSGGPYGVLLFGPLFSYWIHDYSWQEAFVFSGILFLFVTWLGAVTFLPRDMQEYSRAELELAEPLEDRDAGKKDELRKPKKPSVATNIYLHDQPKASDGRGWAFCSVDHLRNNPQVFLWAFERLLHNVVIYGLLMNLTAYVTQSLNNELIRGAKVNLYFGIGESIIFTIGALIGDRIRGKLPIVYLIGAGFSALFLIIVQRSYTDINVVYVLSGLTGGAVGVGNTFLYATAEEVMLVHGSIAFPMTKMVAGVGMIIAPAFSGSVIDGYGYRGFFISMAILVSLRVVLLALVCIILHHKHKMMLKEVVEKGLLGEQNNLVHCCQYTTQDCEIKRIERERQQQQQQQREHEQQHKDQELPKVIPRNGPKSEQWHSDPDQKVP</sequence>
<keyword evidence="2" id="KW-0472">Membrane</keyword>
<protein>
    <recommendedName>
        <fullName evidence="5">Major facilitator superfamily (MFS) profile domain-containing protein</fullName>
    </recommendedName>
</protein>
<proteinExistence type="predicted"/>
<comment type="caution">
    <text evidence="3">The sequence shown here is derived from an EMBL/GenBank/DDBJ whole genome shotgun (WGS) entry which is preliminary data.</text>
</comment>
<feature type="transmembrane region" description="Helical" evidence="2">
    <location>
        <begin position="381"/>
        <end position="401"/>
    </location>
</feature>
<evidence type="ECO:0008006" key="5">
    <source>
        <dbReference type="Google" id="ProtNLM"/>
    </source>
</evidence>
<reference evidence="3 4" key="2">
    <citation type="journal article" date="2021" name="Genomics">
        <title>High-quality reference genome for Clonorchis sinensis.</title>
        <authorList>
            <person name="Young N.D."/>
            <person name="Stroehlein A.J."/>
            <person name="Kinkar L."/>
            <person name="Wang T."/>
            <person name="Sohn W.M."/>
            <person name="Chang B.C.H."/>
            <person name="Kaur P."/>
            <person name="Weisz D."/>
            <person name="Dudchenko O."/>
            <person name="Aiden E.L."/>
            <person name="Korhonen P.K."/>
            <person name="Gasser R.B."/>
        </authorList>
    </citation>
    <scope>NUCLEOTIDE SEQUENCE [LARGE SCALE GENOMIC DNA]</scope>
    <source>
        <strain evidence="3">Cs-k2</strain>
    </source>
</reference>
<feature type="transmembrane region" description="Helical" evidence="2">
    <location>
        <begin position="327"/>
        <end position="346"/>
    </location>
</feature>
<dbReference type="Proteomes" id="UP000286415">
    <property type="component" value="Unassembled WGS sequence"/>
</dbReference>
<dbReference type="PANTHER" id="PTHR11360:SF310">
    <property type="entry name" value="MONOCARBOXYLATE TRANSPORTER 9-LIKE"/>
    <property type="match status" value="1"/>
</dbReference>
<feature type="transmembrane region" description="Helical" evidence="2">
    <location>
        <begin position="296"/>
        <end position="315"/>
    </location>
</feature>
<feature type="transmembrane region" description="Helical" evidence="2">
    <location>
        <begin position="199"/>
        <end position="219"/>
    </location>
</feature>
<feature type="region of interest" description="Disordered" evidence="1">
    <location>
        <begin position="509"/>
        <end position="552"/>
    </location>
</feature>